<gene>
    <name evidence="3" type="ORF">FEG63_21315</name>
</gene>
<feature type="domain" description="PknH-like extracellular" evidence="2">
    <location>
        <begin position="53"/>
        <end position="238"/>
    </location>
</feature>
<feature type="signal peptide" evidence="1">
    <location>
        <begin position="1"/>
        <end position="32"/>
    </location>
</feature>
<dbReference type="InterPro" id="IPR026954">
    <property type="entry name" value="PknH-like_Extracell"/>
</dbReference>
<dbReference type="Pfam" id="PF14032">
    <property type="entry name" value="PknH_C"/>
    <property type="match status" value="1"/>
</dbReference>
<proteinExistence type="predicted"/>
<evidence type="ECO:0000259" key="2">
    <source>
        <dbReference type="Pfam" id="PF14032"/>
    </source>
</evidence>
<organism evidence="3 4">
    <name type="scientific">Mycolicibacterium sphagni</name>
    <dbReference type="NCBI Taxonomy" id="1786"/>
    <lineage>
        <taxon>Bacteria</taxon>
        <taxon>Bacillati</taxon>
        <taxon>Actinomycetota</taxon>
        <taxon>Actinomycetes</taxon>
        <taxon>Mycobacteriales</taxon>
        <taxon>Mycobacteriaceae</taxon>
        <taxon>Mycolicibacterium</taxon>
    </lineage>
</organism>
<feature type="chain" id="PRO_5047426223" evidence="1">
    <location>
        <begin position="33"/>
        <end position="242"/>
    </location>
</feature>
<reference evidence="3 4" key="1">
    <citation type="submission" date="2019-05" db="EMBL/GenBank/DDBJ databases">
        <title>Mycolicibacterium sphagni ENV482 genome assembly.</title>
        <authorList>
            <person name="Chen W."/>
            <person name="Faulkner N.W."/>
            <person name="Hyman M.R."/>
        </authorList>
    </citation>
    <scope>NUCLEOTIDE SEQUENCE [LARGE SCALE GENOMIC DNA]</scope>
    <source>
        <strain evidence="3 4">ENV482</strain>
    </source>
</reference>
<keyword evidence="1" id="KW-0732">Signal</keyword>
<dbReference type="InterPro" id="IPR038232">
    <property type="entry name" value="PknH-like_Extracell_sf"/>
</dbReference>
<accession>A0ABX2K2Y7</accession>
<dbReference type="PROSITE" id="PS51257">
    <property type="entry name" value="PROKAR_LIPOPROTEIN"/>
    <property type="match status" value="1"/>
</dbReference>
<evidence type="ECO:0000256" key="1">
    <source>
        <dbReference type="SAM" id="SignalP"/>
    </source>
</evidence>
<dbReference type="Gene3D" id="3.40.1000.70">
    <property type="entry name" value="PknH-like extracellular domain"/>
    <property type="match status" value="1"/>
</dbReference>
<evidence type="ECO:0000313" key="4">
    <source>
        <dbReference type="Proteomes" id="UP000708347"/>
    </source>
</evidence>
<dbReference type="EMBL" id="VBSB01000014">
    <property type="protein sequence ID" value="NTY62090.1"/>
    <property type="molecule type" value="Genomic_DNA"/>
</dbReference>
<dbReference type="Proteomes" id="UP000708347">
    <property type="component" value="Unassembled WGS sequence"/>
</dbReference>
<comment type="caution">
    <text evidence="3">The sequence shown here is derived from an EMBL/GenBank/DDBJ whole genome shotgun (WGS) entry which is preliminary data.</text>
</comment>
<keyword evidence="4" id="KW-1185">Reference proteome</keyword>
<sequence length="242" mass="25231">MTHHVGRKGQKVTMRKPLTVSMATLAAVTVAAGCSATVQGNAVPQAGAAQVSAQVDGLVLSAAEVNKAMGATDMEFGTGRDSFVDNSDQTSPHQCLEVSNMGQDKVYADTGWLAVRIQGVREPVDHFQHLAHQAVVSFPHASDADAFMVSAARAFLGCANQRYTYRGENGDPDTVWDSGQVANTDGVLAISATQEGGDGWTCQRGLTAARNIVADIMTCSSNPAHSAAVTIARGIADKVTGQ</sequence>
<evidence type="ECO:0000313" key="3">
    <source>
        <dbReference type="EMBL" id="NTY62090.1"/>
    </source>
</evidence>
<protein>
    <submittedName>
        <fullName evidence="3">Sensor domain-containing protein</fullName>
    </submittedName>
</protein>
<name>A0ABX2K2Y7_9MYCO</name>